<reference evidence="4 5" key="1">
    <citation type="submission" date="2023-01" db="EMBL/GenBank/DDBJ databases">
        <title>Novel diversity within Roseofilum (Cyanobacteria; Desertifilaceae) from marine benthic mats with descriptions of four novel species.</title>
        <authorList>
            <person name="Wang Y."/>
            <person name="Berthold D.E."/>
            <person name="Hu J."/>
            <person name="Lefler F.W."/>
            <person name="Laughinghouse H.D. IV."/>
        </authorList>
    </citation>
    <scope>NUCLEOTIDE SEQUENCE [LARGE SCALE GENOMIC DNA]</scope>
    <source>
        <strain evidence="4 5">BLCC-M143</strain>
    </source>
</reference>
<evidence type="ECO:0000313" key="5">
    <source>
        <dbReference type="Proteomes" id="UP001232992"/>
    </source>
</evidence>
<dbReference type="SUPFAM" id="SSF51905">
    <property type="entry name" value="FAD/NAD(P)-binding domain"/>
    <property type="match status" value="1"/>
</dbReference>
<sequence>MNATIVILGGGPAGLSCALWLKHLGFSPIIVEKQTRLGGLQRLSFFYNSWYLGLMGKTGIEIADQLEQHITLEDIPTICGDRLQTIIQHGDRFQIFTDTQEIIAHSLVIATGQRVKGYDAIADVEGSRQLLSSENVCFDPGKTPLLSSQIDGGVVAVIGGGDNGMGTVRYLENAAQHIHLLVRSELRGFAVNKQKMLEMETEKQLKIHQPVTLRKFEKRGDRIQIVFQDENSRDAELLCDYLCFRLGFTPNVEDIVRQLEAGGIGSLKLLPSGYIATDGFGRTSIENIYVAGDVANPRDPCVATAVAQGTMAARSFEEDLQHRS</sequence>
<feature type="domain" description="FAD/NAD(P)-binding" evidence="3">
    <location>
        <begin position="4"/>
        <end position="309"/>
    </location>
</feature>
<dbReference type="PRINTS" id="PR00469">
    <property type="entry name" value="PNDRDTASEII"/>
</dbReference>
<proteinExistence type="predicted"/>
<dbReference type="InterPro" id="IPR036188">
    <property type="entry name" value="FAD/NAD-bd_sf"/>
</dbReference>
<dbReference type="Pfam" id="PF07992">
    <property type="entry name" value="Pyr_redox_2"/>
    <property type="match status" value="1"/>
</dbReference>
<dbReference type="PRINTS" id="PR00368">
    <property type="entry name" value="FADPNR"/>
</dbReference>
<keyword evidence="1" id="KW-0285">Flavoprotein</keyword>
<evidence type="ECO:0000256" key="2">
    <source>
        <dbReference type="ARBA" id="ARBA00023002"/>
    </source>
</evidence>
<evidence type="ECO:0000256" key="1">
    <source>
        <dbReference type="ARBA" id="ARBA00022630"/>
    </source>
</evidence>
<organism evidence="4 5">
    <name type="scientific">Roseofilum casamattae BLCC-M143</name>
    <dbReference type="NCBI Taxonomy" id="3022442"/>
    <lineage>
        <taxon>Bacteria</taxon>
        <taxon>Bacillati</taxon>
        <taxon>Cyanobacteriota</taxon>
        <taxon>Cyanophyceae</taxon>
        <taxon>Desertifilales</taxon>
        <taxon>Desertifilaceae</taxon>
        <taxon>Roseofilum</taxon>
        <taxon>Roseofilum casamattae</taxon>
    </lineage>
</organism>
<dbReference type="Proteomes" id="UP001232992">
    <property type="component" value="Unassembled WGS sequence"/>
</dbReference>
<protein>
    <submittedName>
        <fullName evidence="4">NAD(P)/FAD-dependent oxidoreductase</fullName>
    </submittedName>
</protein>
<evidence type="ECO:0000313" key="4">
    <source>
        <dbReference type="EMBL" id="MDJ1185685.1"/>
    </source>
</evidence>
<accession>A0ABT7C2J5</accession>
<name>A0ABT7C2J5_9CYAN</name>
<comment type="caution">
    <text evidence="4">The sequence shown here is derived from an EMBL/GenBank/DDBJ whole genome shotgun (WGS) entry which is preliminary data.</text>
</comment>
<keyword evidence="5" id="KW-1185">Reference proteome</keyword>
<evidence type="ECO:0000259" key="3">
    <source>
        <dbReference type="Pfam" id="PF07992"/>
    </source>
</evidence>
<dbReference type="Gene3D" id="3.50.50.60">
    <property type="entry name" value="FAD/NAD(P)-binding domain"/>
    <property type="match status" value="2"/>
</dbReference>
<dbReference type="InterPro" id="IPR050097">
    <property type="entry name" value="Ferredoxin-NADP_redctase_2"/>
</dbReference>
<keyword evidence="2" id="KW-0560">Oxidoreductase</keyword>
<dbReference type="InterPro" id="IPR023753">
    <property type="entry name" value="FAD/NAD-binding_dom"/>
</dbReference>
<gene>
    <name evidence="4" type="ORF">PMH09_21100</name>
</gene>
<dbReference type="RefSeq" id="WP_283760326.1">
    <property type="nucleotide sequence ID" value="NZ_JAQOSQ010000045.1"/>
</dbReference>
<dbReference type="PANTHER" id="PTHR48105">
    <property type="entry name" value="THIOREDOXIN REDUCTASE 1-RELATED-RELATED"/>
    <property type="match status" value="1"/>
</dbReference>
<dbReference type="EMBL" id="JAQOSQ010000045">
    <property type="protein sequence ID" value="MDJ1185685.1"/>
    <property type="molecule type" value="Genomic_DNA"/>
</dbReference>